<dbReference type="PRINTS" id="PR00786">
    <property type="entry name" value="NEPRILYSIN"/>
</dbReference>
<feature type="non-terminal residue" evidence="2">
    <location>
        <position position="446"/>
    </location>
</feature>
<dbReference type="Gene3D" id="1.10.1380.10">
    <property type="entry name" value="Neutral endopeptidase , domain2"/>
    <property type="match status" value="1"/>
</dbReference>
<sequence>MAEGVRLLLKAFPHLDLDELYDGPTFMDVSQFYVTVQNFHARETQPNPPITTLTIAQLQELAPEFEWLKFIGNHVYGERKRELGPETRVNLLGSTAMFERYSAMIRSASDIMPDVSVFAWTSWLGRKAIYKHLELTCNDMWESAFFKLNEHLLVQYLRAVGDKPLVELAKMPAHIGYNYNALDTELANDLGELLTIPDEMSPIEQMMIVGRAAWIKMQFDKEENVSKVALVNAYNADGERIGIPMGIISKPFFNRHWPLETHYAGIGYVIGHEFTHTYDLWEDRGLPADNPGNDTDEFKARQQCLIDEFGKIVHHNEFYNITVQGNGNIQKQETISDNNGIRTSFRAYRKERIRLFGADPPKWPGLQKYTNDQLFFISLAQGWCGRIRGVEFRSDNWQAQKHPPGRIRINEAMKNFEHFGAAFKCPLDSPMNPKDKCRVWRRIKRH</sequence>
<name>A0AA36CMN2_9BILA</name>
<dbReference type="InterPro" id="IPR042089">
    <property type="entry name" value="Peptidase_M13_dom_2"/>
</dbReference>
<evidence type="ECO:0000313" key="2">
    <source>
        <dbReference type="EMBL" id="CAJ0571635.1"/>
    </source>
</evidence>
<dbReference type="GO" id="GO:0016485">
    <property type="term" value="P:protein processing"/>
    <property type="evidence" value="ECO:0007669"/>
    <property type="project" value="TreeGrafter"/>
</dbReference>
<dbReference type="InterPro" id="IPR018497">
    <property type="entry name" value="Peptidase_M13_C"/>
</dbReference>
<dbReference type="PANTHER" id="PTHR11733:SF164">
    <property type="entry name" value="NEPRILYSIN"/>
    <property type="match status" value="1"/>
</dbReference>
<organism evidence="2 3">
    <name type="scientific">Mesorhabditis spiculigera</name>
    <dbReference type="NCBI Taxonomy" id="96644"/>
    <lineage>
        <taxon>Eukaryota</taxon>
        <taxon>Metazoa</taxon>
        <taxon>Ecdysozoa</taxon>
        <taxon>Nematoda</taxon>
        <taxon>Chromadorea</taxon>
        <taxon>Rhabditida</taxon>
        <taxon>Rhabditina</taxon>
        <taxon>Rhabditomorpha</taxon>
        <taxon>Rhabditoidea</taxon>
        <taxon>Rhabditidae</taxon>
        <taxon>Mesorhabditinae</taxon>
        <taxon>Mesorhabditis</taxon>
    </lineage>
</organism>
<dbReference type="InterPro" id="IPR000718">
    <property type="entry name" value="Peptidase_M13"/>
</dbReference>
<dbReference type="AlphaFoldDB" id="A0AA36CMN2"/>
<proteinExistence type="predicted"/>
<dbReference type="InterPro" id="IPR024079">
    <property type="entry name" value="MetalloPept_cat_dom_sf"/>
</dbReference>
<dbReference type="PANTHER" id="PTHR11733">
    <property type="entry name" value="ZINC METALLOPROTEASE FAMILY M13 NEPRILYSIN-RELATED"/>
    <property type="match status" value="1"/>
</dbReference>
<dbReference type="Pfam" id="PF01431">
    <property type="entry name" value="Peptidase_M13"/>
    <property type="match status" value="1"/>
</dbReference>
<dbReference type="GO" id="GO:0004222">
    <property type="term" value="F:metalloendopeptidase activity"/>
    <property type="evidence" value="ECO:0007669"/>
    <property type="project" value="InterPro"/>
</dbReference>
<feature type="domain" description="Peptidase M13 C-terminal" evidence="1">
    <location>
        <begin position="234"/>
        <end position="439"/>
    </location>
</feature>
<accession>A0AA36CMN2</accession>
<dbReference type="Proteomes" id="UP001177023">
    <property type="component" value="Unassembled WGS sequence"/>
</dbReference>
<dbReference type="GO" id="GO:0005886">
    <property type="term" value="C:plasma membrane"/>
    <property type="evidence" value="ECO:0007669"/>
    <property type="project" value="TreeGrafter"/>
</dbReference>
<dbReference type="Gene3D" id="3.40.390.10">
    <property type="entry name" value="Collagenase (Catalytic Domain)"/>
    <property type="match status" value="1"/>
</dbReference>
<dbReference type="PROSITE" id="PS51885">
    <property type="entry name" value="NEPRILYSIN"/>
    <property type="match status" value="1"/>
</dbReference>
<dbReference type="SUPFAM" id="SSF55486">
    <property type="entry name" value="Metalloproteases ('zincins'), catalytic domain"/>
    <property type="match status" value="1"/>
</dbReference>
<reference evidence="2" key="1">
    <citation type="submission" date="2023-06" db="EMBL/GenBank/DDBJ databases">
        <authorList>
            <person name="Delattre M."/>
        </authorList>
    </citation>
    <scope>NUCLEOTIDE SEQUENCE</scope>
    <source>
        <strain evidence="2">AF72</strain>
    </source>
</reference>
<protein>
    <recommendedName>
        <fullName evidence="1">Peptidase M13 C-terminal domain-containing protein</fullName>
    </recommendedName>
</protein>
<keyword evidence="3" id="KW-1185">Reference proteome</keyword>
<comment type="caution">
    <text evidence="2">The sequence shown here is derived from an EMBL/GenBank/DDBJ whole genome shotgun (WGS) entry which is preliminary data.</text>
</comment>
<evidence type="ECO:0000313" key="3">
    <source>
        <dbReference type="Proteomes" id="UP001177023"/>
    </source>
</evidence>
<dbReference type="EMBL" id="CATQJA010002575">
    <property type="protein sequence ID" value="CAJ0571635.1"/>
    <property type="molecule type" value="Genomic_DNA"/>
</dbReference>
<gene>
    <name evidence="2" type="ORF">MSPICULIGERA_LOCUS10037</name>
</gene>
<evidence type="ECO:0000259" key="1">
    <source>
        <dbReference type="Pfam" id="PF01431"/>
    </source>
</evidence>